<dbReference type="Pfam" id="PF00400">
    <property type="entry name" value="WD40"/>
    <property type="match status" value="1"/>
</dbReference>
<dbReference type="InterPro" id="IPR011011">
    <property type="entry name" value="Znf_FYVE_PHD"/>
</dbReference>
<dbReference type="Pfam" id="PF23295">
    <property type="entry name" value="Arm_4"/>
    <property type="match status" value="1"/>
</dbReference>
<dbReference type="CDD" id="cd06071">
    <property type="entry name" value="Beach"/>
    <property type="match status" value="1"/>
</dbReference>
<dbReference type="Gene3D" id="3.30.40.10">
    <property type="entry name" value="Zinc/RING finger domain, C3HC4 (zinc finger)"/>
    <property type="match status" value="1"/>
</dbReference>
<evidence type="ECO:0000256" key="8">
    <source>
        <dbReference type="SAM" id="MobiDB-lite"/>
    </source>
</evidence>
<dbReference type="SMART" id="SM00320">
    <property type="entry name" value="WD40"/>
    <property type="match status" value="5"/>
</dbReference>
<dbReference type="Proteomes" id="UP000699462">
    <property type="component" value="Unassembled WGS sequence"/>
</dbReference>
<gene>
    <name evidence="12" type="ORF">P879_01256</name>
</gene>
<evidence type="ECO:0000313" key="13">
    <source>
        <dbReference type="Proteomes" id="UP000699462"/>
    </source>
</evidence>
<dbReference type="CDD" id="cd15719">
    <property type="entry name" value="FYVE_WDFY3"/>
    <property type="match status" value="1"/>
</dbReference>
<dbReference type="InterPro" id="IPR013083">
    <property type="entry name" value="Znf_RING/FYVE/PHD"/>
</dbReference>
<keyword evidence="5" id="KW-0862">Zinc</keyword>
<dbReference type="GO" id="GO:0008270">
    <property type="term" value="F:zinc ion binding"/>
    <property type="evidence" value="ECO:0007669"/>
    <property type="project" value="UniProtKB-KW"/>
</dbReference>
<evidence type="ECO:0000256" key="6">
    <source>
        <dbReference type="PROSITE-ProRule" id="PRU00091"/>
    </source>
</evidence>
<reference evidence="12 13" key="1">
    <citation type="submission" date="2019-07" db="EMBL/GenBank/DDBJ databases">
        <title>Annotation for the trematode Paragonimus westermani.</title>
        <authorList>
            <person name="Choi Y.-J."/>
        </authorList>
    </citation>
    <scope>NUCLEOTIDE SEQUENCE [LARGE SCALE GENOMIC DNA]</scope>
    <source>
        <strain evidence="12">180907_Pwestermani</strain>
    </source>
</reference>
<dbReference type="InterPro" id="IPR023362">
    <property type="entry name" value="PH-BEACH_dom"/>
</dbReference>
<feature type="compositionally biased region" description="Basic and acidic residues" evidence="8">
    <location>
        <begin position="4028"/>
        <end position="4040"/>
    </location>
</feature>
<feature type="compositionally biased region" description="Low complexity" evidence="8">
    <location>
        <begin position="2726"/>
        <end position="2743"/>
    </location>
</feature>
<dbReference type="Gene3D" id="1.10.1540.10">
    <property type="entry name" value="BEACH domain"/>
    <property type="match status" value="1"/>
</dbReference>
<feature type="domain" description="BEACH" evidence="10">
    <location>
        <begin position="3306"/>
        <end position="3599"/>
    </location>
</feature>
<dbReference type="SMART" id="SM00064">
    <property type="entry name" value="FYVE"/>
    <property type="match status" value="1"/>
</dbReference>
<evidence type="ECO:0000256" key="1">
    <source>
        <dbReference type="ARBA" id="ARBA00022574"/>
    </source>
</evidence>
<dbReference type="OrthoDB" id="10018316at2759"/>
<evidence type="ECO:0000256" key="7">
    <source>
        <dbReference type="PROSITE-ProRule" id="PRU00221"/>
    </source>
</evidence>
<feature type="domain" description="BEACH-type PH" evidence="11">
    <location>
        <begin position="3138"/>
        <end position="3286"/>
    </location>
</feature>
<dbReference type="Pfam" id="PF14844">
    <property type="entry name" value="PH_BEACH"/>
    <property type="match status" value="1"/>
</dbReference>
<comment type="caution">
    <text evidence="12">The sequence shown here is derived from an EMBL/GenBank/DDBJ whole genome shotgun (WGS) entry which is preliminary data.</text>
</comment>
<organism evidence="12 13">
    <name type="scientific">Paragonimus westermani</name>
    <dbReference type="NCBI Taxonomy" id="34504"/>
    <lineage>
        <taxon>Eukaryota</taxon>
        <taxon>Metazoa</taxon>
        <taxon>Spiralia</taxon>
        <taxon>Lophotrochozoa</taxon>
        <taxon>Platyhelminthes</taxon>
        <taxon>Trematoda</taxon>
        <taxon>Digenea</taxon>
        <taxon>Plagiorchiida</taxon>
        <taxon>Troglotremata</taxon>
        <taxon>Troglotrematidae</taxon>
        <taxon>Paragonimus</taxon>
    </lineage>
</organism>
<feature type="region of interest" description="Disordered" evidence="8">
    <location>
        <begin position="771"/>
        <end position="797"/>
    </location>
</feature>
<keyword evidence="4 6" id="KW-0863">Zinc-finger</keyword>
<dbReference type="InterPro" id="IPR056252">
    <property type="entry name" value="Alfy-like_Arm-like"/>
</dbReference>
<keyword evidence="13" id="KW-1185">Reference proteome</keyword>
<dbReference type="PROSITE" id="PS50294">
    <property type="entry name" value="WD_REPEATS_REGION"/>
    <property type="match status" value="1"/>
</dbReference>
<dbReference type="Gene3D" id="2.30.29.30">
    <property type="entry name" value="Pleckstrin-homology domain (PH domain)/Phosphotyrosine-binding domain (PTB)"/>
    <property type="match status" value="1"/>
</dbReference>
<evidence type="ECO:0000256" key="3">
    <source>
        <dbReference type="ARBA" id="ARBA00022737"/>
    </source>
</evidence>
<dbReference type="SUPFAM" id="SSF81837">
    <property type="entry name" value="BEACH domain"/>
    <property type="match status" value="1"/>
</dbReference>
<evidence type="ECO:0000313" key="12">
    <source>
        <dbReference type="EMBL" id="KAF8571909.1"/>
    </source>
</evidence>
<evidence type="ECO:0008006" key="14">
    <source>
        <dbReference type="Google" id="ProtNLM"/>
    </source>
</evidence>
<feature type="repeat" description="WD" evidence="7">
    <location>
        <begin position="3974"/>
        <end position="3991"/>
    </location>
</feature>
<dbReference type="PANTHER" id="PTHR46108:SF4">
    <property type="entry name" value="BLUE CHEESE"/>
    <property type="match status" value="1"/>
</dbReference>
<dbReference type="Gene3D" id="2.130.10.10">
    <property type="entry name" value="YVTN repeat-like/Quinoprotein amine dehydrogenase"/>
    <property type="match status" value="2"/>
</dbReference>
<dbReference type="FunFam" id="1.10.1540.10:FF:000002">
    <property type="entry name" value="WD repeat and FYVE domain containing 3"/>
    <property type="match status" value="1"/>
</dbReference>
<keyword evidence="1 7" id="KW-0853">WD repeat</keyword>
<dbReference type="InterPro" id="IPR000409">
    <property type="entry name" value="BEACH_dom"/>
</dbReference>
<dbReference type="SMART" id="SM01026">
    <property type="entry name" value="Beach"/>
    <property type="match status" value="1"/>
</dbReference>
<name>A0A8T0DVG6_9TREM</name>
<dbReference type="InterPro" id="IPR015943">
    <property type="entry name" value="WD40/YVTN_repeat-like_dom_sf"/>
</dbReference>
<feature type="region of interest" description="Disordered" evidence="8">
    <location>
        <begin position="3832"/>
        <end position="3855"/>
    </location>
</feature>
<evidence type="ECO:0000256" key="5">
    <source>
        <dbReference type="ARBA" id="ARBA00022833"/>
    </source>
</evidence>
<keyword evidence="2" id="KW-0479">Metal-binding</keyword>
<feature type="region of interest" description="Disordered" evidence="8">
    <location>
        <begin position="4001"/>
        <end position="4047"/>
    </location>
</feature>
<proteinExistence type="predicted"/>
<dbReference type="Pfam" id="PF02138">
    <property type="entry name" value="Beach"/>
    <property type="match status" value="1"/>
</dbReference>
<dbReference type="CDD" id="cd01201">
    <property type="entry name" value="PH_BEACH"/>
    <property type="match status" value="1"/>
</dbReference>
<feature type="region of interest" description="Disordered" evidence="8">
    <location>
        <begin position="3034"/>
        <end position="3068"/>
    </location>
</feature>
<feature type="region of interest" description="Disordered" evidence="8">
    <location>
        <begin position="2688"/>
        <end position="2743"/>
    </location>
</feature>
<feature type="domain" description="FYVE-type" evidence="9">
    <location>
        <begin position="4131"/>
        <end position="4182"/>
    </location>
</feature>
<dbReference type="InterPro" id="IPR011993">
    <property type="entry name" value="PH-like_dom_sf"/>
</dbReference>
<accession>A0A8T0DVG6</accession>
<feature type="compositionally biased region" description="Basic residues" evidence="8">
    <location>
        <begin position="1"/>
        <end position="10"/>
    </location>
</feature>
<feature type="compositionally biased region" description="Low complexity" evidence="8">
    <location>
        <begin position="771"/>
        <end position="782"/>
    </location>
</feature>
<dbReference type="InterPro" id="IPR036322">
    <property type="entry name" value="WD40_repeat_dom_sf"/>
</dbReference>
<dbReference type="InterPro" id="IPR051944">
    <property type="entry name" value="BEACH_domain_protein"/>
</dbReference>
<feature type="compositionally biased region" description="Polar residues" evidence="8">
    <location>
        <begin position="4005"/>
        <end position="4016"/>
    </location>
</feature>
<dbReference type="PROSITE" id="PS50197">
    <property type="entry name" value="BEACH"/>
    <property type="match status" value="1"/>
</dbReference>
<dbReference type="EMBL" id="JTDF01000259">
    <property type="protein sequence ID" value="KAF8571909.1"/>
    <property type="molecule type" value="Genomic_DNA"/>
</dbReference>
<dbReference type="PROSITE" id="PS50082">
    <property type="entry name" value="WD_REPEATS_2"/>
    <property type="match status" value="2"/>
</dbReference>
<dbReference type="InterPro" id="IPR000306">
    <property type="entry name" value="Znf_FYVE"/>
</dbReference>
<evidence type="ECO:0000259" key="9">
    <source>
        <dbReference type="PROSITE" id="PS50178"/>
    </source>
</evidence>
<dbReference type="PANTHER" id="PTHR46108">
    <property type="entry name" value="BLUE CHEESE"/>
    <property type="match status" value="1"/>
</dbReference>
<dbReference type="InterPro" id="IPR019775">
    <property type="entry name" value="WD40_repeat_CS"/>
</dbReference>
<evidence type="ECO:0000259" key="10">
    <source>
        <dbReference type="PROSITE" id="PS50197"/>
    </source>
</evidence>
<feature type="region of interest" description="Disordered" evidence="8">
    <location>
        <begin position="1"/>
        <end position="21"/>
    </location>
</feature>
<dbReference type="PROSITE" id="PS50178">
    <property type="entry name" value="ZF_FYVE"/>
    <property type="match status" value="1"/>
</dbReference>
<dbReference type="InterPro" id="IPR017455">
    <property type="entry name" value="Znf_FYVE-rel"/>
</dbReference>
<protein>
    <recommendedName>
        <fullName evidence="14">WD repeat and FYVE domain-containing protein 3</fullName>
    </recommendedName>
</protein>
<dbReference type="PROSITE" id="PS51783">
    <property type="entry name" value="PH_BEACH"/>
    <property type="match status" value="1"/>
</dbReference>
<feature type="region of interest" description="Disordered" evidence="8">
    <location>
        <begin position="2975"/>
        <end position="3001"/>
    </location>
</feature>
<feature type="region of interest" description="Disordered" evidence="8">
    <location>
        <begin position="1206"/>
        <end position="1225"/>
    </location>
</feature>
<evidence type="ECO:0000256" key="4">
    <source>
        <dbReference type="ARBA" id="ARBA00022771"/>
    </source>
</evidence>
<dbReference type="PROSITE" id="PS00678">
    <property type="entry name" value="WD_REPEATS_1"/>
    <property type="match status" value="1"/>
</dbReference>
<dbReference type="Pfam" id="PF01363">
    <property type="entry name" value="FYVE"/>
    <property type="match status" value="1"/>
</dbReference>
<evidence type="ECO:0000259" key="11">
    <source>
        <dbReference type="PROSITE" id="PS51783"/>
    </source>
</evidence>
<evidence type="ECO:0000256" key="2">
    <source>
        <dbReference type="ARBA" id="ARBA00022723"/>
    </source>
</evidence>
<dbReference type="InterPro" id="IPR036372">
    <property type="entry name" value="BEACH_dom_sf"/>
</dbReference>
<feature type="repeat" description="WD" evidence="7">
    <location>
        <begin position="3867"/>
        <end position="3908"/>
    </location>
</feature>
<keyword evidence="3" id="KW-0677">Repeat</keyword>
<dbReference type="InterPro" id="IPR001680">
    <property type="entry name" value="WD40_rpt"/>
</dbReference>
<dbReference type="SUPFAM" id="SSF50978">
    <property type="entry name" value="WD40 repeat-like"/>
    <property type="match status" value="1"/>
</dbReference>
<dbReference type="SUPFAM" id="SSF50729">
    <property type="entry name" value="PH domain-like"/>
    <property type="match status" value="1"/>
</dbReference>
<dbReference type="SUPFAM" id="SSF57903">
    <property type="entry name" value="FYVE/PHD zinc finger"/>
    <property type="match status" value="1"/>
</dbReference>
<sequence length="4207" mass="464858">MSMNFVRRRSANPNDRDPHVSASHECAHLRRLFNQYKQIQDVSEQNQMFYELLPLFYGVLSDCRPVEFFEKFPDVHSFCSRATQLLVKEIKLRAANQTSEEGSKKIVEYLEPLQFDECCLNANEDYRITSPLNVENRGWNLLSCLNLLSTGHTSLIECMIAASLPSTLVKCMYIFLDLPAPPSPSKVHVFHSTFKQLLQRVSMYPIAAEELARKDALCHLFNASSDWCPSHNVIWRITTASILSTIAQNGLTSSVVKYLHESKCISECLKNVSQGRLAPMEIFHSFVAMLHVLRESASVSHVLLDDFRIHNGYMTTTELILKLEQQSNPIDAVYQAIQTIVSLIERLVVCGTVELRPKPGAGEQIHALPGFRVPMPKTGAKKSVRNLYAFDVLQSIFLSASTKDLCLTLLDTIKTIYLQDLSNYFILEPQNTLVLFTKKIYQKPVEVQESFFSMLEVLVRHLNYVPMKEISSIVVLLKTCNFNVCMSLTLRHLIRLLEEYKVFREVYQDVGLLEISVELLVRFASLSGELSEVKSDQNNANYSISRTPSTLQVVSEIGQLLMDLLRLCVTANVANTDLCLRLGLSDCLINQLLSARSRPNSAKWRRWALTILEELTLTSGGEELMPALLIKLHSAFVELKIEILRSFCRILRESHRCRVVFRKMNGFVYVLQELVSLERCLSCSTAQPNGADGILSNGTESNRQTTRSEFLANLSYGHIFKLVRIIFATLGIAMKFEPANAHYFATEIQYSNLTNAIVSLGSFDGILTEEPSSSSTETTVRSTKFRRHDSRGSAGGGDGVDVVASGQDLFSTLFRNLSETERVLLSTVRPDSVSQLLTIHLLLDSAVNSTDSALSTSTFIVPRCLIESCVLARYLYDLAVDAYDRRSLHSSGSQEKRSIDPANDLLPASTEKRLDNSGYSQLAQTNSPVIVHPGAIISLLHLVAQLDQRSKGTPELLLDLQTCLLDVIGELLRLERNQQIMCVNAMPKELLTLFRDQLATESAHLHDRVQSLFECLAIQSLTPSDLREFLRISNPLSCCSTELVQPSDQPCADPLAEVLCAVKNARSRYGGPLPLSQIKCIIATASPISTQMARPNWADSQLAVYRPLVLGGEQTNAIMGCSIVPPFVEFDMGPEGFGCLFLPSIAPQGPSSVANLSGAAEPLSLDSAAGGVGVGERPFPPPHGLTFSTWVSVVQFDNLHTISTTSLVSASTTSPEPNSRSRLSCAPQPQAVHLLTIVRGIQSVNDQLICLRIYIHPETRMLVVSTQERVAQQDQVCDLDTVCGPISDVDADSRPPTHGSESSNDMVTTSSCAMFPCGLPNSADPHSWPMGVWRHLTVVFSRAGMIKSSSCSVYLDGKLVGARRLSYLGSSAASSGFLGRQTMPSSVCAFIGTPATDRRPSSLVWRQGPCHLIEEPLHANRVAYLTRLGPNYMGSFQSAPPISAYPSTPSEEHCYPLFGEEKLVFGIYASALTTMTLSRIRKVYSYADAKAIAKQFYIAPKENATPIRVLHNSAAHLHGPARPLGAVLVGYQGVRAFTPSPMTCQLHCVGGGPGGVRVGLALVAMAVDVETLYAATKAACALIQCSLAAADEMRATRGYEMLAMLLRKKRPLLTTRILDSILSLTLSMNSWISLPEVQSPIDHPAFEDLLCDLDLWRIERHRPELIEQATNEHVGHQHDSTLLTKATVIFVENDYRLVTNLLNHLVELLAVPSNQRRRSSMLPSGTPGGSRLPGLSTQLLHPIWTVVFDRIIFLLMNAHSPTRTWTVLPVPSTRFTAPSRPVDSITVVSGRSSLLDAAMLFIHTYFSNSVSRRGLLQIGQLMAWTLPGPDVDETEMPFERQSMVNELSTAELVERQERLINLRNSSFEMLLKLISDSPNINKKLCNEIVTVLGFDWLYLFLRPCVHSSTVVLALHLLLLIILNPGYCVSSAHPLYDWSNRFRPVPVSKPHPSGKSNQDVTGGVGSQDVATPFGLDTDGLSAFRIGLPAGRWLWGCELLLKRRLGLMLDSTSRHSRHASRRATTAVREFHLDSCQQPGFAVLKALLPHHSQVPQIYYLLTALLLQIPVRHIPVDFQLEFDSLYTFVVQKQELTAFNSVDTPNTEISTAGSDTVTSTITPSVSQVPSSVSGLVSSFLSGAGLAVSSFGRRRVRARSDSDNTGVVTSSDSSSTNVQPRSTICSEAATILLCCVRELLFKANCSTSHHCMDILKKKEWDWTENYSEVTLRFLLFLYRSKPSFRPVVMCSEFIGALIGILNCGSHPSDILESNRTRDAAHQPTEPNFKHSSVLRLALEFIKTIVTDSLMLHPSAHQPVHVIDMLLEALSDQCGSKKQDELQTNVLCELLDHIIAADLLVDQTVCVPPGGDRQYISVHLVYFCSRIVDKLWQGCFTGEVTRLVSFLIHLIEIWPDRSSSPITEYHLRFNLNSVYRSLNRAVLYQLSRPILTRCDQQQALELFAKVQPKPSPTEQCSVIHSHSGSMDMSADLESTPYESNSLLFHPENADPDLPACLIHLLMQFVRSDRLPAQGPHGRQPCSIAGGPLTYRPKLPHTVIPKTEAVEQLTNEESGANVNYYRTTFCEDDFETGEESVVLRSPEAKCLKQTQSGLTEPVASCPSESSELSSENFSRITEAALQLWAECYLARKTVIATLVPDTPLVSGLTVPSLTDWAPVLEAPCLMAWAQHVDSEAAGTGGTSSDALWGRIPGAPSTESQTAPNGLVSAPSLVSKGSPGSTSQTSTGMHHQLSLRLSRLPSSMFRLAAMSSVPNNQSSSVDGPLTPSSSSAVVPVAHVATEGVTKHIATVGLTQSNIIDNVRKTIDQCVPQQLTHLRELMEQQRKRHHRNMTFVQCRLEVEWDQVERELTRERGLWGPTNPDRLTRWKLDPTEGPCRMRKRMMPNPSFFTHYPYQPLIASKTGVSNPAMPHGTFSSDVLPFRCRQPRSRDGRLHFLNYQSRRILHEDWGPLAPWLSFVDRPSNSNEDQALSDAPLPSPIGSPGTDMLDASSEAFEPYTTSTELKQPFDADDLEQSLRQTASLLRSKEQPRTPVGNSSPTDDVDELVEPNELNSDREETLTEMLTAPEQGDDDTLNDLPFIKSTEPVQASPTTTTSSPPINMPSCSPTVIAEEEQLASHEAILRLLEPGERPTVMYRCARILGLDVFEGLLLFGKAHFYVIDGYTLINTREIVDIDSLSPDIVHEPIVPCISGAGHAVNSPVGTTANLTDLSSTGAVSQTSGKQYFKFPYENIQDVHKRRYLLQPIALEVFNADGRNFLLVFAKGLQSKVYQRFQDVVAAHSTTQSFMHQKNTSSLLSSLLGEKTVTQRWERGELSNFQYLMYLNTLAGRSYNDLMQYSIFPWVLADYDSEELDLSRPETFRDLSRPMGAQTARRFSQFQRRFKEWDDPSGETPPYHYGTHYSSAMIVASYLVRMEPFTQHFLKLQGGHFDLPDRMFHSIKDTWLSASEYNMADVRELIPEFFYLPDFLINSNRFELGTRQNGLEVDHVILPPWAKSDPREFIRAHREALESEYVSAHLHEWIDLIFGYRQQGEAAVQAGNVFHHLFYEGNVDIYSIDDPLKRSAVIGFINNFGQIPKQLFRKPHPSRRIAVPRGPAALFPKSSGRRNSSTQLAADLFYRNLDCLRPHLQPLKELKHAVGQIVQLDPRLVPNAFGSNSVGPSSDSGGGDNADCSIGVNANGVASGGLFGDHTATLVSPSCSSPAQMGISSTIPGGPIVAVEQHKCLLPPHHIVYVAWGFTDGSLRLGSVLDSSERARWVFEMVDEDEVLCCAVPNKRTLITAGISTVVRVWKLQPFDSHTGRPSLTGAALGAINDSSSGVTSTVSTSGPSSGAISSSTSSTTAPSVGCRLRLRADLCGHTEAVTCLTASTAFNLVVSGSRDRTCILWDLTRLAFLRQLIGHSAPVAAVSISEANGDIVSCAGTFLHLWNCNGEAVASVDTQVGWNKQVLCVCMSTLYDWDAENVILTGGSDGVVRMWSLEYVRCAKPTDEAGSRLNSDPQITTNPSDHEAATTGKVTETERYSKHDTRKSSTSSQSSCDWSRQLVCRGKLTMHTAYGRSDNQQPAAVTALAISRDHRSVLVGDARGRVYAWSVPPDSARGGMTDQWVRDEGATNCAADGCGVRFTLTERKHHCRNCGKVFCSKCSRFESEVHRLRLFKRVRVCQTCFSLLKVIQAPKGNADQSSKVPAVPEANVSR</sequence>